<reference evidence="1" key="2">
    <citation type="journal article" date="2015" name="Fish Shellfish Immunol.">
        <title>Early steps in the European eel (Anguilla anguilla)-Vibrio vulnificus interaction in the gills: Role of the RtxA13 toxin.</title>
        <authorList>
            <person name="Callol A."/>
            <person name="Pajuelo D."/>
            <person name="Ebbesson L."/>
            <person name="Teles M."/>
            <person name="MacKenzie S."/>
            <person name="Amaro C."/>
        </authorList>
    </citation>
    <scope>NUCLEOTIDE SEQUENCE</scope>
</reference>
<proteinExistence type="predicted"/>
<dbReference type="EMBL" id="GBXM01069228">
    <property type="protein sequence ID" value="JAH39349.1"/>
    <property type="molecule type" value="Transcribed_RNA"/>
</dbReference>
<sequence length="34" mass="3958">MHTQPWGKHASPWQAITMNMLYNKLHSLQPSIPL</sequence>
<reference evidence="1" key="1">
    <citation type="submission" date="2014-11" db="EMBL/GenBank/DDBJ databases">
        <authorList>
            <person name="Amaro Gonzalez C."/>
        </authorList>
    </citation>
    <scope>NUCLEOTIDE SEQUENCE</scope>
</reference>
<name>A0A0E9SDA7_ANGAN</name>
<organism evidence="1">
    <name type="scientific">Anguilla anguilla</name>
    <name type="common">European freshwater eel</name>
    <name type="synonym">Muraena anguilla</name>
    <dbReference type="NCBI Taxonomy" id="7936"/>
    <lineage>
        <taxon>Eukaryota</taxon>
        <taxon>Metazoa</taxon>
        <taxon>Chordata</taxon>
        <taxon>Craniata</taxon>
        <taxon>Vertebrata</taxon>
        <taxon>Euteleostomi</taxon>
        <taxon>Actinopterygii</taxon>
        <taxon>Neopterygii</taxon>
        <taxon>Teleostei</taxon>
        <taxon>Anguilliformes</taxon>
        <taxon>Anguillidae</taxon>
        <taxon>Anguilla</taxon>
    </lineage>
</organism>
<protein>
    <submittedName>
        <fullName evidence="1">Uncharacterized protein</fullName>
    </submittedName>
</protein>
<evidence type="ECO:0000313" key="1">
    <source>
        <dbReference type="EMBL" id="JAH39349.1"/>
    </source>
</evidence>
<dbReference type="AlphaFoldDB" id="A0A0E9SDA7"/>
<accession>A0A0E9SDA7</accession>